<dbReference type="EMBL" id="QZWG01000006">
    <property type="protein sequence ID" value="RZC06348.1"/>
    <property type="molecule type" value="Genomic_DNA"/>
</dbReference>
<organism evidence="1 2">
    <name type="scientific">Glycine soja</name>
    <name type="common">Wild soybean</name>
    <dbReference type="NCBI Taxonomy" id="3848"/>
    <lineage>
        <taxon>Eukaryota</taxon>
        <taxon>Viridiplantae</taxon>
        <taxon>Streptophyta</taxon>
        <taxon>Embryophyta</taxon>
        <taxon>Tracheophyta</taxon>
        <taxon>Spermatophyta</taxon>
        <taxon>Magnoliopsida</taxon>
        <taxon>eudicotyledons</taxon>
        <taxon>Gunneridae</taxon>
        <taxon>Pentapetalae</taxon>
        <taxon>rosids</taxon>
        <taxon>fabids</taxon>
        <taxon>Fabales</taxon>
        <taxon>Fabaceae</taxon>
        <taxon>Papilionoideae</taxon>
        <taxon>50 kb inversion clade</taxon>
        <taxon>NPAAA clade</taxon>
        <taxon>indigoferoid/millettioid clade</taxon>
        <taxon>Phaseoleae</taxon>
        <taxon>Glycine</taxon>
        <taxon>Glycine subgen. Soja</taxon>
    </lineage>
</organism>
<dbReference type="Proteomes" id="UP000289340">
    <property type="component" value="Chromosome 6"/>
</dbReference>
<dbReference type="AlphaFoldDB" id="A0A445K6C6"/>
<gene>
    <name evidence="1" type="ORF">D0Y65_014057</name>
</gene>
<proteinExistence type="predicted"/>
<name>A0A445K6C6_GLYSO</name>
<evidence type="ECO:0000313" key="1">
    <source>
        <dbReference type="EMBL" id="RZC06348.1"/>
    </source>
</evidence>
<reference evidence="1 2" key="1">
    <citation type="submission" date="2018-09" db="EMBL/GenBank/DDBJ databases">
        <title>A high-quality reference genome of wild soybean provides a powerful tool to mine soybean genomes.</title>
        <authorList>
            <person name="Xie M."/>
            <person name="Chung C.Y.L."/>
            <person name="Li M.-W."/>
            <person name="Wong F.-L."/>
            <person name="Chan T.-F."/>
            <person name="Lam H.-M."/>
        </authorList>
    </citation>
    <scope>NUCLEOTIDE SEQUENCE [LARGE SCALE GENOMIC DNA]</scope>
    <source>
        <strain evidence="2">cv. W05</strain>
        <tissue evidence="1">Hypocotyl of etiolated seedlings</tissue>
    </source>
</reference>
<evidence type="ECO:0000313" key="2">
    <source>
        <dbReference type="Proteomes" id="UP000289340"/>
    </source>
</evidence>
<keyword evidence="2" id="KW-1185">Reference proteome</keyword>
<sequence length="60" mass="6813">MVSSSCIISENDDVKIASDLRFRQQSLIISATATVKWHWNIELRKPLLATNFTPFLIPVP</sequence>
<comment type="caution">
    <text evidence="1">The sequence shown here is derived from an EMBL/GenBank/DDBJ whole genome shotgun (WGS) entry which is preliminary data.</text>
</comment>
<protein>
    <submittedName>
        <fullName evidence="1">Uncharacterized protein</fullName>
    </submittedName>
</protein>
<accession>A0A445K6C6</accession>